<accession>A0A212J2G9</accession>
<gene>
    <name evidence="2" type="ORF">KL86CLO1_10408</name>
</gene>
<dbReference type="EMBL" id="FLUN01000001">
    <property type="protein sequence ID" value="SBV93658.1"/>
    <property type="molecule type" value="Genomic_DNA"/>
</dbReference>
<evidence type="ECO:0000256" key="1">
    <source>
        <dbReference type="SAM" id="Phobius"/>
    </source>
</evidence>
<name>A0A212J2G9_9FIRM</name>
<feature type="transmembrane region" description="Helical" evidence="1">
    <location>
        <begin position="60"/>
        <end position="78"/>
    </location>
</feature>
<sequence>MRSRSPCAFSQERDGVGNLSKAFLFFRDCLLRVAGEDQGIRMVLRASQPMGLTSSFLAKLYYMFGFLSTVFVVKIKFWPCQKL</sequence>
<dbReference type="AlphaFoldDB" id="A0A212J2G9"/>
<keyword evidence="1" id="KW-0472">Membrane</keyword>
<proteinExistence type="predicted"/>
<keyword evidence="1" id="KW-1133">Transmembrane helix</keyword>
<organism evidence="2">
    <name type="scientific">uncultured Eubacteriales bacterium</name>
    <dbReference type="NCBI Taxonomy" id="172733"/>
    <lineage>
        <taxon>Bacteria</taxon>
        <taxon>Bacillati</taxon>
        <taxon>Bacillota</taxon>
        <taxon>Clostridia</taxon>
        <taxon>Eubacteriales</taxon>
        <taxon>environmental samples</taxon>
    </lineage>
</organism>
<keyword evidence="1" id="KW-0812">Transmembrane</keyword>
<protein>
    <submittedName>
        <fullName evidence="2">Uncharacterized protein</fullName>
    </submittedName>
</protein>
<reference evidence="2" key="1">
    <citation type="submission" date="2016-04" db="EMBL/GenBank/DDBJ databases">
        <authorList>
            <person name="Evans L.H."/>
            <person name="Alamgir A."/>
            <person name="Owens N."/>
            <person name="Weber N.D."/>
            <person name="Virtaneva K."/>
            <person name="Barbian K."/>
            <person name="Babar A."/>
            <person name="Rosenke K."/>
        </authorList>
    </citation>
    <scope>NUCLEOTIDE SEQUENCE</scope>
    <source>
        <strain evidence="2">86</strain>
    </source>
</reference>
<evidence type="ECO:0000313" key="2">
    <source>
        <dbReference type="EMBL" id="SBV93658.1"/>
    </source>
</evidence>